<dbReference type="Proteomes" id="UP001500390">
    <property type="component" value="Unassembled WGS sequence"/>
</dbReference>
<proteinExistence type="predicted"/>
<protein>
    <submittedName>
        <fullName evidence="1">Uncharacterized protein</fullName>
    </submittedName>
</protein>
<name>A0ABP8KAV6_9MICO</name>
<evidence type="ECO:0000313" key="1">
    <source>
        <dbReference type="EMBL" id="GAA4403096.1"/>
    </source>
</evidence>
<evidence type="ECO:0000313" key="2">
    <source>
        <dbReference type="Proteomes" id="UP001500390"/>
    </source>
</evidence>
<keyword evidence="2" id="KW-1185">Reference proteome</keyword>
<dbReference type="EMBL" id="BAABFX010000049">
    <property type="protein sequence ID" value="GAA4403096.1"/>
    <property type="molecule type" value="Genomic_DNA"/>
</dbReference>
<organism evidence="1 2">
    <name type="scientific">Ornithinibacter aureus</name>
    <dbReference type="NCBI Taxonomy" id="622664"/>
    <lineage>
        <taxon>Bacteria</taxon>
        <taxon>Bacillati</taxon>
        <taxon>Actinomycetota</taxon>
        <taxon>Actinomycetes</taxon>
        <taxon>Micrococcales</taxon>
        <taxon>Intrasporangiaceae</taxon>
        <taxon>Ornithinibacter</taxon>
    </lineage>
</organism>
<gene>
    <name evidence="1" type="ORF">GCM10023153_32810</name>
</gene>
<accession>A0ABP8KAV6</accession>
<comment type="caution">
    <text evidence="1">The sequence shown here is derived from an EMBL/GenBank/DDBJ whole genome shotgun (WGS) entry which is preliminary data.</text>
</comment>
<sequence length="197" mass="21794">MITDRLEEALRSQFPVRICRDQSWAPDDVPGFVVSLSDGWVAVQRLVDAVYVDGYDVVRIQDVTEVEADGEGGYIERAVAGLGRREPRFHLPVGAAADAVLRAAAEHAALVCVHLEAAEDYPLLVGRVVRFGTRKFDLQLIGPRGVWETDAARLWYRDVTRVGLGDRYSSALARFGDRAPVPGRHRDLQSFCSGEES</sequence>
<reference evidence="2" key="1">
    <citation type="journal article" date="2019" name="Int. J. Syst. Evol. Microbiol.">
        <title>The Global Catalogue of Microorganisms (GCM) 10K type strain sequencing project: providing services to taxonomists for standard genome sequencing and annotation.</title>
        <authorList>
            <consortium name="The Broad Institute Genomics Platform"/>
            <consortium name="The Broad Institute Genome Sequencing Center for Infectious Disease"/>
            <person name="Wu L."/>
            <person name="Ma J."/>
        </authorList>
    </citation>
    <scope>NUCLEOTIDE SEQUENCE [LARGE SCALE GENOMIC DNA]</scope>
    <source>
        <strain evidence="2">JCM 17738</strain>
    </source>
</reference>